<evidence type="ECO:0008006" key="5">
    <source>
        <dbReference type="Google" id="ProtNLM"/>
    </source>
</evidence>
<comment type="caution">
    <text evidence="3">The sequence shown here is derived from an EMBL/GenBank/DDBJ whole genome shotgun (WGS) entry which is preliminary data.</text>
</comment>
<feature type="non-terminal residue" evidence="3">
    <location>
        <position position="1"/>
    </location>
</feature>
<reference evidence="3 4" key="1">
    <citation type="submission" date="2024-05" db="EMBL/GenBank/DDBJ databases">
        <authorList>
            <person name="Wallberg A."/>
        </authorList>
    </citation>
    <scope>NUCLEOTIDE SEQUENCE [LARGE SCALE GENOMIC DNA]</scope>
</reference>
<evidence type="ECO:0000313" key="3">
    <source>
        <dbReference type="EMBL" id="CAL4067667.1"/>
    </source>
</evidence>
<keyword evidence="2" id="KW-0812">Transmembrane</keyword>
<gene>
    <name evidence="3" type="ORF">MNOR_LOCUS6648</name>
</gene>
<evidence type="ECO:0000256" key="1">
    <source>
        <dbReference type="SAM" id="MobiDB-lite"/>
    </source>
</evidence>
<organism evidence="3 4">
    <name type="scientific">Meganyctiphanes norvegica</name>
    <name type="common">Northern krill</name>
    <name type="synonym">Thysanopoda norvegica</name>
    <dbReference type="NCBI Taxonomy" id="48144"/>
    <lineage>
        <taxon>Eukaryota</taxon>
        <taxon>Metazoa</taxon>
        <taxon>Ecdysozoa</taxon>
        <taxon>Arthropoda</taxon>
        <taxon>Crustacea</taxon>
        <taxon>Multicrustacea</taxon>
        <taxon>Malacostraca</taxon>
        <taxon>Eumalacostraca</taxon>
        <taxon>Eucarida</taxon>
        <taxon>Euphausiacea</taxon>
        <taxon>Euphausiidae</taxon>
        <taxon>Meganyctiphanes</taxon>
    </lineage>
</organism>
<feature type="non-terminal residue" evidence="3">
    <location>
        <position position="192"/>
    </location>
</feature>
<name>A0AAV2Q2G3_MEGNR</name>
<feature type="region of interest" description="Disordered" evidence="1">
    <location>
        <begin position="115"/>
        <end position="134"/>
    </location>
</feature>
<sequence length="192" mass="21581">VQNIYGNVYSKLSKPTNTTYNQCGILLNSVSAEDVGNWTCIVPLPDKTLTQTIELNLQNYSEHNYGYTDSTLFIIIGLIISICINVVLLLTLIVFCLKKSNRKVVYKAGELQNNAPGQHAPHQHQGASCSTEDQLPHLERQPQSCDATQSYQYSDEAIYDQPNYGQNFQDMEIYEEPTGKQDYQEGSGYENA</sequence>
<accession>A0AAV2Q2G3</accession>
<dbReference type="EMBL" id="CAXKWB010002774">
    <property type="protein sequence ID" value="CAL4067667.1"/>
    <property type="molecule type" value="Genomic_DNA"/>
</dbReference>
<evidence type="ECO:0000313" key="4">
    <source>
        <dbReference type="Proteomes" id="UP001497623"/>
    </source>
</evidence>
<feature type="transmembrane region" description="Helical" evidence="2">
    <location>
        <begin position="72"/>
        <end position="97"/>
    </location>
</feature>
<dbReference type="AlphaFoldDB" id="A0AAV2Q2G3"/>
<keyword evidence="4" id="KW-1185">Reference proteome</keyword>
<protein>
    <recommendedName>
        <fullName evidence="5">Ig-like domain-containing protein</fullName>
    </recommendedName>
</protein>
<proteinExistence type="predicted"/>
<dbReference type="Proteomes" id="UP001497623">
    <property type="component" value="Unassembled WGS sequence"/>
</dbReference>
<keyword evidence="2" id="KW-0472">Membrane</keyword>
<keyword evidence="2" id="KW-1133">Transmembrane helix</keyword>
<evidence type="ECO:0000256" key="2">
    <source>
        <dbReference type="SAM" id="Phobius"/>
    </source>
</evidence>